<evidence type="ECO:0000256" key="3">
    <source>
        <dbReference type="RuleBase" id="RU364063"/>
    </source>
</evidence>
<evidence type="ECO:0000313" key="6">
    <source>
        <dbReference type="Proteomes" id="UP000177797"/>
    </source>
</evidence>
<dbReference type="InterPro" id="IPR027417">
    <property type="entry name" value="P-loop_NTPase"/>
</dbReference>
<dbReference type="SUPFAM" id="SSF52540">
    <property type="entry name" value="P-loop containing nucleoside triphosphate hydrolases"/>
    <property type="match status" value="1"/>
</dbReference>
<evidence type="ECO:0000313" key="5">
    <source>
        <dbReference type="EMBL" id="OHA34413.1"/>
    </source>
</evidence>
<keyword evidence="3" id="KW-0548">Nucleotidyltransferase</keyword>
<dbReference type="PANTHER" id="PTHR11669:SF0">
    <property type="entry name" value="PROTEIN STICHEL-LIKE 2"/>
    <property type="match status" value="1"/>
</dbReference>
<protein>
    <recommendedName>
        <fullName evidence="3">DNA polymerase III subunit gamma/tau</fullName>
        <ecNumber evidence="3">2.7.7.7</ecNumber>
    </recommendedName>
</protein>
<dbReference type="Pfam" id="PF13177">
    <property type="entry name" value="DNA_pol3_delta2"/>
    <property type="match status" value="2"/>
</dbReference>
<sequence>MKSKEKQEGFSALYRKYRPREWDEVVGQEHVVDALQGALALGRVSHAYLFAGARGTGKTSVARILARALKTAEIDLYEIDAASSRKIDDARELRDTVLSLPFESPYKVYILDEVHMLTKEAFNALLKTLEEPPPHIVFILATTEIDKLPETIVSRCELHSFRKPNQKMLAEIVSRAAKKEGYDISRASAELIALLGDGSFRDAYGILQKTITISADKKISEEEVLRVTGAPKGDIANRIIQSLAERNTEKGLSAIAEAVAAHGDMKIFAKLILQKMRFALLLRIAPEMEKEIARELSESDFAFLKKIPANGLTSQTLLTFLEYYDLIGRSHISHLPLELAVIKVCETAKK</sequence>
<dbReference type="InterPro" id="IPR003593">
    <property type="entry name" value="AAA+_ATPase"/>
</dbReference>
<dbReference type="AlphaFoldDB" id="A0A1G2NEC2"/>
<dbReference type="NCBIfam" id="TIGR02397">
    <property type="entry name" value="dnaX_nterm"/>
    <property type="match status" value="1"/>
</dbReference>
<keyword evidence="3" id="KW-0547">Nucleotide-binding</keyword>
<evidence type="ECO:0000256" key="2">
    <source>
        <dbReference type="ARBA" id="ARBA00049244"/>
    </source>
</evidence>
<gene>
    <name evidence="3" type="primary">dnaX</name>
    <name evidence="5" type="ORF">A2938_01000</name>
</gene>
<dbReference type="GO" id="GO:0009360">
    <property type="term" value="C:DNA polymerase III complex"/>
    <property type="evidence" value="ECO:0007669"/>
    <property type="project" value="InterPro"/>
</dbReference>
<dbReference type="Proteomes" id="UP000177797">
    <property type="component" value="Unassembled WGS sequence"/>
</dbReference>
<evidence type="ECO:0000256" key="1">
    <source>
        <dbReference type="ARBA" id="ARBA00022932"/>
    </source>
</evidence>
<comment type="function">
    <text evidence="3">DNA polymerase III is a complex, multichain enzyme responsible for most of the replicative synthesis in bacteria. This DNA polymerase also exhibits 3' to 5' exonuclease activity.</text>
</comment>
<dbReference type="Gene3D" id="3.40.50.300">
    <property type="entry name" value="P-loop containing nucleotide triphosphate hydrolases"/>
    <property type="match status" value="1"/>
</dbReference>
<proteinExistence type="inferred from homology"/>
<accession>A0A1G2NEC2</accession>
<dbReference type="InterPro" id="IPR012763">
    <property type="entry name" value="DNA_pol_III_sug/sutau_N"/>
</dbReference>
<comment type="similarity">
    <text evidence="3">Belongs to the DnaX/STICHEL family.</text>
</comment>
<dbReference type="CDD" id="cd00009">
    <property type="entry name" value="AAA"/>
    <property type="match status" value="1"/>
</dbReference>
<dbReference type="GO" id="GO:0005524">
    <property type="term" value="F:ATP binding"/>
    <property type="evidence" value="ECO:0007669"/>
    <property type="project" value="UniProtKB-KW"/>
</dbReference>
<dbReference type="EMBL" id="MHSA01000012">
    <property type="protein sequence ID" value="OHA34413.1"/>
    <property type="molecule type" value="Genomic_DNA"/>
</dbReference>
<dbReference type="EC" id="2.7.7.7" evidence="3"/>
<keyword evidence="3" id="KW-0235">DNA replication</keyword>
<dbReference type="SMART" id="SM00382">
    <property type="entry name" value="AAA"/>
    <property type="match status" value="1"/>
</dbReference>
<dbReference type="InterPro" id="IPR050238">
    <property type="entry name" value="DNA_Rep/Repair_Clamp_Loader"/>
</dbReference>
<feature type="domain" description="AAA+ ATPase" evidence="4">
    <location>
        <begin position="44"/>
        <end position="165"/>
    </location>
</feature>
<reference evidence="5 6" key="1">
    <citation type="journal article" date="2016" name="Nat. Commun.">
        <title>Thousands of microbial genomes shed light on interconnected biogeochemical processes in an aquifer system.</title>
        <authorList>
            <person name="Anantharaman K."/>
            <person name="Brown C.T."/>
            <person name="Hug L.A."/>
            <person name="Sharon I."/>
            <person name="Castelle C.J."/>
            <person name="Probst A.J."/>
            <person name="Thomas B.C."/>
            <person name="Singh A."/>
            <person name="Wilkins M.J."/>
            <person name="Karaoz U."/>
            <person name="Brodie E.L."/>
            <person name="Williams K.H."/>
            <person name="Hubbard S.S."/>
            <person name="Banfield J.F."/>
        </authorList>
    </citation>
    <scope>NUCLEOTIDE SEQUENCE [LARGE SCALE GENOMIC DNA]</scope>
</reference>
<evidence type="ECO:0000259" key="4">
    <source>
        <dbReference type="SMART" id="SM00382"/>
    </source>
</evidence>
<keyword evidence="3" id="KW-0808">Transferase</keyword>
<keyword evidence="3" id="KW-0067">ATP-binding</keyword>
<comment type="caution">
    <text evidence="5">The sequence shown here is derived from an EMBL/GenBank/DDBJ whole genome shotgun (WGS) entry which is preliminary data.</text>
</comment>
<comment type="subunit">
    <text evidence="3">DNA polymerase III contains a core (composed of alpha, epsilon and theta chains) that associates with a tau subunit. This core dimerizes to form the POLIII' complex. PolIII' associates with the gamma complex (composed of gamma, delta, delta', psi and chi chains) and with the beta chain to form the complete DNA polymerase III complex.</text>
</comment>
<dbReference type="PANTHER" id="PTHR11669">
    <property type="entry name" value="REPLICATION FACTOR C / DNA POLYMERASE III GAMMA-TAU SUBUNIT"/>
    <property type="match status" value="1"/>
</dbReference>
<dbReference type="GO" id="GO:0006261">
    <property type="term" value="P:DNA-templated DNA replication"/>
    <property type="evidence" value="ECO:0007669"/>
    <property type="project" value="TreeGrafter"/>
</dbReference>
<organism evidence="5 6">
    <name type="scientific">Candidatus Taylorbacteria bacterium RIFCSPLOWO2_01_FULL_48_100</name>
    <dbReference type="NCBI Taxonomy" id="1802322"/>
    <lineage>
        <taxon>Bacteria</taxon>
        <taxon>Candidatus Tayloriibacteriota</taxon>
    </lineage>
</organism>
<name>A0A1G2NEC2_9BACT</name>
<keyword evidence="1 3" id="KW-0239">DNA-directed DNA polymerase</keyword>
<dbReference type="Gene3D" id="1.10.8.60">
    <property type="match status" value="1"/>
</dbReference>
<comment type="catalytic activity">
    <reaction evidence="2 3">
        <text>DNA(n) + a 2'-deoxyribonucleoside 5'-triphosphate = DNA(n+1) + diphosphate</text>
        <dbReference type="Rhea" id="RHEA:22508"/>
        <dbReference type="Rhea" id="RHEA-COMP:17339"/>
        <dbReference type="Rhea" id="RHEA-COMP:17340"/>
        <dbReference type="ChEBI" id="CHEBI:33019"/>
        <dbReference type="ChEBI" id="CHEBI:61560"/>
        <dbReference type="ChEBI" id="CHEBI:173112"/>
        <dbReference type="EC" id="2.7.7.7"/>
    </reaction>
</comment>
<dbReference type="GO" id="GO:0003887">
    <property type="term" value="F:DNA-directed DNA polymerase activity"/>
    <property type="evidence" value="ECO:0007669"/>
    <property type="project" value="UniProtKB-KW"/>
</dbReference>